<reference evidence="2" key="1">
    <citation type="journal article" date="2019" name="Sci. Rep.">
        <title>Draft genome of Tanacetum cinerariifolium, the natural source of mosquito coil.</title>
        <authorList>
            <person name="Yamashiro T."/>
            <person name="Shiraishi A."/>
            <person name="Satake H."/>
            <person name="Nakayama K."/>
        </authorList>
    </citation>
    <scope>NUCLEOTIDE SEQUENCE</scope>
</reference>
<organism evidence="2">
    <name type="scientific">Tanacetum cinerariifolium</name>
    <name type="common">Dalmatian daisy</name>
    <name type="synonym">Chrysanthemum cinerariifolium</name>
    <dbReference type="NCBI Taxonomy" id="118510"/>
    <lineage>
        <taxon>Eukaryota</taxon>
        <taxon>Viridiplantae</taxon>
        <taxon>Streptophyta</taxon>
        <taxon>Embryophyta</taxon>
        <taxon>Tracheophyta</taxon>
        <taxon>Spermatophyta</taxon>
        <taxon>Magnoliopsida</taxon>
        <taxon>eudicotyledons</taxon>
        <taxon>Gunneridae</taxon>
        <taxon>Pentapetalae</taxon>
        <taxon>asterids</taxon>
        <taxon>campanulids</taxon>
        <taxon>Asterales</taxon>
        <taxon>Asteraceae</taxon>
        <taxon>Asteroideae</taxon>
        <taxon>Anthemideae</taxon>
        <taxon>Anthemidinae</taxon>
        <taxon>Tanacetum</taxon>
    </lineage>
</organism>
<accession>A0A699H5Q6</accession>
<sequence length="207" mass="23427">MSWTGLPEFANDTITYYSRPSLAIESTSDDLQNKITSITKTGASDSTISSKPFIKFVKAAVRPTKNKTNKGEPVKKPAVKYAKLYKKPSKGVKKGRSCPTNTYKSNPSRPSTHRPQMRTTRPNMNAAKPKRTSVYKPAHSYLSRQVNTPRLKAVINRRNWVNDIKASACWVWKPVKPISVPIILKKYDYVDVRGRSRSVMAWIPKMV</sequence>
<evidence type="ECO:0000256" key="1">
    <source>
        <dbReference type="SAM" id="MobiDB-lite"/>
    </source>
</evidence>
<protein>
    <submittedName>
        <fullName evidence="2">Uncharacterized protein</fullName>
    </submittedName>
</protein>
<dbReference type="EMBL" id="BKCJ010105598">
    <property type="protein sequence ID" value="GEX39136.1"/>
    <property type="molecule type" value="Genomic_DNA"/>
</dbReference>
<feature type="compositionally biased region" description="Basic residues" evidence="1">
    <location>
        <begin position="86"/>
        <end position="96"/>
    </location>
</feature>
<feature type="compositionally biased region" description="Polar residues" evidence="1">
    <location>
        <begin position="98"/>
        <end position="110"/>
    </location>
</feature>
<dbReference type="AlphaFoldDB" id="A0A699H5Q6"/>
<name>A0A699H5Q6_TANCI</name>
<proteinExistence type="predicted"/>
<gene>
    <name evidence="2" type="ORF">Tci_311111</name>
</gene>
<evidence type="ECO:0000313" key="2">
    <source>
        <dbReference type="EMBL" id="GEX39136.1"/>
    </source>
</evidence>
<feature type="region of interest" description="Disordered" evidence="1">
    <location>
        <begin position="86"/>
        <end position="132"/>
    </location>
</feature>
<comment type="caution">
    <text evidence="2">The sequence shown here is derived from an EMBL/GenBank/DDBJ whole genome shotgun (WGS) entry which is preliminary data.</text>
</comment>